<dbReference type="PANTHER" id="PTHR43098:SF3">
    <property type="entry name" value="L-ORNITHINE N(5)-MONOOXYGENASE-RELATED"/>
    <property type="match status" value="1"/>
</dbReference>
<keyword evidence="5" id="KW-0521">NADP</keyword>
<sequence>MQRSFLSRHQNPNGAADGVPDRANGHATSNGEPISLELDALIIGAGFAGVYLLHRLRQEGFNVKIVEAGTGLGGIWHWNNYPGARVDSQYPVYQLSIPEVFNTFEWTEHYPGSQELQRYFEHADKVLNLSKDVLYNTRVDKVKWDDTLHKWHVECENGTRITTGYLNCCMGFAAKRHFPAWPGLEDFNGYICHSSFWPAEGVDMKGKRVGVVGQGATGIQIAQESAKDAKELTVFIRTPNTALPMNQRKISREHAATVNKTIAYRLQTERFGYAGGFLFGNPERKMLEDTPEERDARLGEYYQKGGFAPLFVYADVLTDTVSNRYMYDYWAKRTRARISNPVKRDILAPLEPPHPFMGKRPSLEQDYYEQLDKDHVTLVDLKKVSVSHVVPEGVVTSDGELHKLDILAMATGFDSLTGSFTQVKIEGMNGIDLEQKWGTDLGALTYLGLSVAQFPNMFFTYGPQAPTAYGNGPSIVEPQAEWIVKVMKQMRLQGKTKINAQEPYEREWKKEVNDLHAATLRHNVDSWYMGTNIPGKPRQALNYAGGLSTYIETINKRLDNDYEGFEVV</sequence>
<feature type="compositionally biased region" description="Polar residues" evidence="8">
    <location>
        <begin position="1"/>
        <end position="13"/>
    </location>
</feature>
<organism evidence="9 10">
    <name type="scientific">Zasmidium cellare</name>
    <name type="common">Wine cellar mold</name>
    <name type="synonym">Racodium cellare</name>
    <dbReference type="NCBI Taxonomy" id="395010"/>
    <lineage>
        <taxon>Eukaryota</taxon>
        <taxon>Fungi</taxon>
        <taxon>Dikarya</taxon>
        <taxon>Ascomycota</taxon>
        <taxon>Pezizomycotina</taxon>
        <taxon>Dothideomycetes</taxon>
        <taxon>Dothideomycetidae</taxon>
        <taxon>Mycosphaerellales</taxon>
        <taxon>Mycosphaerellaceae</taxon>
        <taxon>Zasmidium</taxon>
    </lineage>
</organism>
<reference evidence="9 10" key="1">
    <citation type="journal article" date="2023" name="G3 (Bethesda)">
        <title>A chromosome-level genome assembly of Zasmidium syzygii isolated from banana leaves.</title>
        <authorList>
            <person name="van Westerhoven A.C."/>
            <person name="Mehrabi R."/>
            <person name="Talebi R."/>
            <person name="Steentjes M.B.F."/>
            <person name="Corcolon B."/>
            <person name="Chong P.A."/>
            <person name="Kema G.H.J."/>
            <person name="Seidl M.F."/>
        </authorList>
    </citation>
    <scope>NUCLEOTIDE SEQUENCE [LARGE SCALE GENOMIC DNA]</scope>
    <source>
        <strain evidence="9 10">P124</strain>
    </source>
</reference>
<dbReference type="Gene3D" id="3.50.50.60">
    <property type="entry name" value="FAD/NAD(P)-binding domain"/>
    <property type="match status" value="3"/>
</dbReference>
<evidence type="ECO:0000256" key="2">
    <source>
        <dbReference type="ARBA" id="ARBA00010139"/>
    </source>
</evidence>
<comment type="caution">
    <text evidence="9">The sequence shown here is derived from an EMBL/GenBank/DDBJ whole genome shotgun (WGS) entry which is preliminary data.</text>
</comment>
<keyword evidence="7" id="KW-0503">Monooxygenase</keyword>
<dbReference type="EMBL" id="JAXOVC010000015">
    <property type="protein sequence ID" value="KAK4493652.1"/>
    <property type="molecule type" value="Genomic_DNA"/>
</dbReference>
<keyword evidence="10" id="KW-1185">Reference proteome</keyword>
<proteinExistence type="inferred from homology"/>
<evidence type="ECO:0000256" key="6">
    <source>
        <dbReference type="ARBA" id="ARBA00023002"/>
    </source>
</evidence>
<protein>
    <recommendedName>
        <fullName evidence="11">FAD/NAD(P)-binding domain-containing protein</fullName>
    </recommendedName>
</protein>
<keyword evidence="6" id="KW-0560">Oxidoreductase</keyword>
<evidence type="ECO:0000256" key="8">
    <source>
        <dbReference type="SAM" id="MobiDB-lite"/>
    </source>
</evidence>
<dbReference type="InterPro" id="IPR020946">
    <property type="entry name" value="Flavin_mOase-like"/>
</dbReference>
<gene>
    <name evidence="9" type="ORF">PRZ48_014837</name>
</gene>
<dbReference type="InterPro" id="IPR050775">
    <property type="entry name" value="FAD-binding_Monooxygenases"/>
</dbReference>
<name>A0ABR0DWT6_ZASCE</name>
<comment type="similarity">
    <text evidence="2">Belongs to the FAD-binding monooxygenase family.</text>
</comment>
<feature type="region of interest" description="Disordered" evidence="8">
    <location>
        <begin position="1"/>
        <end position="30"/>
    </location>
</feature>
<evidence type="ECO:0008006" key="11">
    <source>
        <dbReference type="Google" id="ProtNLM"/>
    </source>
</evidence>
<evidence type="ECO:0000256" key="1">
    <source>
        <dbReference type="ARBA" id="ARBA00001974"/>
    </source>
</evidence>
<evidence type="ECO:0000313" key="9">
    <source>
        <dbReference type="EMBL" id="KAK4493652.1"/>
    </source>
</evidence>
<keyword evidence="3" id="KW-0285">Flavoprotein</keyword>
<evidence type="ECO:0000256" key="5">
    <source>
        <dbReference type="ARBA" id="ARBA00022857"/>
    </source>
</evidence>
<dbReference type="Pfam" id="PF00743">
    <property type="entry name" value="FMO-like"/>
    <property type="match status" value="1"/>
</dbReference>
<comment type="cofactor">
    <cofactor evidence="1">
        <name>FAD</name>
        <dbReference type="ChEBI" id="CHEBI:57692"/>
    </cofactor>
</comment>
<dbReference type="PANTHER" id="PTHR43098">
    <property type="entry name" value="L-ORNITHINE N(5)-MONOOXYGENASE-RELATED"/>
    <property type="match status" value="1"/>
</dbReference>
<dbReference type="Proteomes" id="UP001305779">
    <property type="component" value="Unassembled WGS sequence"/>
</dbReference>
<keyword evidence="4" id="KW-0274">FAD</keyword>
<evidence type="ECO:0000256" key="3">
    <source>
        <dbReference type="ARBA" id="ARBA00022630"/>
    </source>
</evidence>
<evidence type="ECO:0000256" key="7">
    <source>
        <dbReference type="ARBA" id="ARBA00023033"/>
    </source>
</evidence>
<dbReference type="SUPFAM" id="SSF51905">
    <property type="entry name" value="FAD/NAD(P)-binding domain"/>
    <property type="match status" value="2"/>
</dbReference>
<evidence type="ECO:0000256" key="4">
    <source>
        <dbReference type="ARBA" id="ARBA00022827"/>
    </source>
</evidence>
<evidence type="ECO:0000313" key="10">
    <source>
        <dbReference type="Proteomes" id="UP001305779"/>
    </source>
</evidence>
<accession>A0ABR0DWT6</accession>
<dbReference type="InterPro" id="IPR036188">
    <property type="entry name" value="FAD/NAD-bd_sf"/>
</dbReference>